<dbReference type="InterPro" id="IPR006566">
    <property type="entry name" value="FBD"/>
</dbReference>
<dbReference type="Pfam" id="PF24758">
    <property type="entry name" value="LRR_At5g56370"/>
    <property type="match status" value="1"/>
</dbReference>
<feature type="domain" description="F-box" evidence="1">
    <location>
        <begin position="6"/>
        <end position="54"/>
    </location>
</feature>
<reference evidence="2 3" key="1">
    <citation type="submission" date="2019-12" db="EMBL/GenBank/DDBJ databases">
        <authorList>
            <person name="Jiao W.-B."/>
            <person name="Schneeberger K."/>
        </authorList>
    </citation>
    <scope>NUCLEOTIDE SEQUENCE [LARGE SCALE GENOMIC DNA]</scope>
    <source>
        <strain evidence="3">cv. C24</strain>
    </source>
</reference>
<dbReference type="PANTHER" id="PTHR31293:SF16">
    <property type="entry name" value="RNI-LIKE SUPERFAMILY PROTEIN"/>
    <property type="match status" value="1"/>
</dbReference>
<gene>
    <name evidence="2" type="ORF">C24_LOCUS16186</name>
</gene>
<dbReference type="EMBL" id="CACSHJ010000089">
    <property type="protein sequence ID" value="CAA0387393.1"/>
    <property type="molecule type" value="Genomic_DNA"/>
</dbReference>
<protein>
    <recommendedName>
        <fullName evidence="1">F-box domain-containing protein</fullName>
    </recommendedName>
</protein>
<dbReference type="Proteomes" id="UP000434276">
    <property type="component" value="Unassembled WGS sequence"/>
</dbReference>
<evidence type="ECO:0000259" key="1">
    <source>
        <dbReference type="PROSITE" id="PS50181"/>
    </source>
</evidence>
<name>A0A5S9XM59_ARATH</name>
<dbReference type="InterPro" id="IPR053781">
    <property type="entry name" value="F-box_AtFBL13-like"/>
</dbReference>
<dbReference type="ExpressionAtlas" id="A0A5S9XM59">
    <property type="expression patterns" value="baseline and differential"/>
</dbReference>
<dbReference type="InterPro" id="IPR055411">
    <property type="entry name" value="LRR_FXL15/At3g58940/PEG3-like"/>
</dbReference>
<organism evidence="2 3">
    <name type="scientific">Arabidopsis thaliana</name>
    <name type="common">Mouse-ear cress</name>
    <dbReference type="NCBI Taxonomy" id="3702"/>
    <lineage>
        <taxon>Eukaryota</taxon>
        <taxon>Viridiplantae</taxon>
        <taxon>Streptophyta</taxon>
        <taxon>Embryophyta</taxon>
        <taxon>Tracheophyta</taxon>
        <taxon>Spermatophyta</taxon>
        <taxon>Magnoliopsida</taxon>
        <taxon>eudicotyledons</taxon>
        <taxon>Gunneridae</taxon>
        <taxon>Pentapetalae</taxon>
        <taxon>rosids</taxon>
        <taxon>malvids</taxon>
        <taxon>Brassicales</taxon>
        <taxon>Brassicaceae</taxon>
        <taxon>Camelineae</taxon>
        <taxon>Arabidopsis</taxon>
    </lineage>
</organism>
<dbReference type="Gene3D" id="3.80.10.10">
    <property type="entry name" value="Ribonuclease Inhibitor"/>
    <property type="match status" value="1"/>
</dbReference>
<dbReference type="SMART" id="SM00579">
    <property type="entry name" value="FBD"/>
    <property type="match status" value="1"/>
</dbReference>
<evidence type="ECO:0000313" key="3">
    <source>
        <dbReference type="Proteomes" id="UP000434276"/>
    </source>
</evidence>
<evidence type="ECO:0000313" key="2">
    <source>
        <dbReference type="EMBL" id="CAA0387393.1"/>
    </source>
</evidence>
<sequence length="435" mass="48714">MDIGPKDKISNLPEALICHILSFLPIEDSALTSVLSKRWRYLFAFRPNLVFDDSVCLRPPVSTREKHVTFSSFMDFVDYVTSWILNVLERGVLDLDLQVNVNGVRLPSKVFVSKSLVRLRIESGNVRGIDVDDVFLPKLKSLYLHTIMLGKGEDCFEKLTCGCHVLEELVLNNVYSNVWNRSVSSKTLKRLTLWCTESYDKNPHSVSFDTPNLVYLKYSDYVAAKYPKVNFSSLVDATIGLAMTSDQDANASYDALVGNATDFLMGICNVQILCLSANSLAVLTFCCESIPVFNNLIQLTIKTNQSVGWESLPALLKNCPILETLVFEGLRHMYTIKCGDVDGCLCKYSGEVPSCLSSSPVKVLKILRFGEYGIVNQIEMIKIFLETMPHLEQLTVHYNIFIGGDLIIEVSSQLKNFAREASPNCEIQVIPDVLS</sequence>
<dbReference type="OrthoDB" id="594804at2759"/>
<dbReference type="InterPro" id="IPR036047">
    <property type="entry name" value="F-box-like_dom_sf"/>
</dbReference>
<proteinExistence type="predicted"/>
<dbReference type="Pfam" id="PF00646">
    <property type="entry name" value="F-box"/>
    <property type="match status" value="1"/>
</dbReference>
<dbReference type="InterPro" id="IPR055294">
    <property type="entry name" value="FBL60-like"/>
</dbReference>
<dbReference type="Gene3D" id="1.20.1280.50">
    <property type="match status" value="1"/>
</dbReference>
<dbReference type="InterPro" id="IPR032675">
    <property type="entry name" value="LRR_dom_sf"/>
</dbReference>
<accession>A0A5S9XM59</accession>
<dbReference type="AlphaFoldDB" id="A0A5S9XM59"/>
<dbReference type="InterPro" id="IPR001810">
    <property type="entry name" value="F-box_dom"/>
</dbReference>
<dbReference type="SUPFAM" id="SSF52058">
    <property type="entry name" value="L domain-like"/>
    <property type="match status" value="1"/>
</dbReference>
<dbReference type="PANTHER" id="PTHR31293">
    <property type="entry name" value="RNI-LIKE SUPERFAMILY PROTEIN"/>
    <property type="match status" value="1"/>
</dbReference>
<dbReference type="CDD" id="cd22160">
    <property type="entry name" value="F-box_AtFBL13-like"/>
    <property type="match status" value="1"/>
</dbReference>
<dbReference type="PROSITE" id="PS50181">
    <property type="entry name" value="FBOX"/>
    <property type="match status" value="1"/>
</dbReference>
<dbReference type="SUPFAM" id="SSF81383">
    <property type="entry name" value="F-box domain"/>
    <property type="match status" value="1"/>
</dbReference>